<gene>
    <name evidence="2" type="ORF">LJ657_08610</name>
</gene>
<sequence length="69" mass="7181">MACHLRGTVLPDGSARDLWTLGDRITFERPTLPADTLADGGFPLPGRRAHPSGRGAVNAARAGVDSPST</sequence>
<dbReference type="Proteomes" id="UP001108029">
    <property type="component" value="Unassembled WGS sequence"/>
</dbReference>
<protein>
    <submittedName>
        <fullName evidence="2">Uncharacterized protein</fullName>
    </submittedName>
</protein>
<feature type="region of interest" description="Disordered" evidence="1">
    <location>
        <begin position="46"/>
        <end position="69"/>
    </location>
</feature>
<dbReference type="AlphaFoldDB" id="A0A9Q3Z457"/>
<name>A0A9Q3Z457_9ACTN</name>
<organism evidence="2 3">
    <name type="scientific">Streptomyces guryensis</name>
    <dbReference type="NCBI Taxonomy" id="2886947"/>
    <lineage>
        <taxon>Bacteria</taxon>
        <taxon>Bacillati</taxon>
        <taxon>Actinomycetota</taxon>
        <taxon>Actinomycetes</taxon>
        <taxon>Kitasatosporales</taxon>
        <taxon>Streptomycetaceae</taxon>
        <taxon>Streptomyces</taxon>
    </lineage>
</organism>
<dbReference type="RefSeq" id="WP_232647799.1">
    <property type="nucleotide sequence ID" value="NZ_JAJSBI010000003.1"/>
</dbReference>
<evidence type="ECO:0000313" key="2">
    <source>
        <dbReference type="EMBL" id="MCD9873731.1"/>
    </source>
</evidence>
<evidence type="ECO:0000256" key="1">
    <source>
        <dbReference type="SAM" id="MobiDB-lite"/>
    </source>
</evidence>
<proteinExistence type="predicted"/>
<reference evidence="2" key="1">
    <citation type="submission" date="2021-12" db="EMBL/GenBank/DDBJ databases">
        <authorList>
            <person name="Lee J.-H."/>
            <person name="Kim S.-B."/>
        </authorList>
    </citation>
    <scope>NUCLEOTIDE SEQUENCE</scope>
    <source>
        <strain evidence="2">NR30</strain>
    </source>
</reference>
<feature type="compositionally biased region" description="Low complexity" evidence="1">
    <location>
        <begin position="53"/>
        <end position="69"/>
    </location>
</feature>
<comment type="caution">
    <text evidence="2">The sequence shown here is derived from an EMBL/GenBank/DDBJ whole genome shotgun (WGS) entry which is preliminary data.</text>
</comment>
<accession>A0A9Q3Z457</accession>
<dbReference type="EMBL" id="JAJSBI010000003">
    <property type="protein sequence ID" value="MCD9873731.1"/>
    <property type="molecule type" value="Genomic_DNA"/>
</dbReference>
<keyword evidence="3" id="KW-1185">Reference proteome</keyword>
<evidence type="ECO:0000313" key="3">
    <source>
        <dbReference type="Proteomes" id="UP001108029"/>
    </source>
</evidence>